<dbReference type="InterPro" id="IPR037185">
    <property type="entry name" value="EmrE-like"/>
</dbReference>
<evidence type="ECO:0000256" key="4">
    <source>
        <dbReference type="ARBA" id="ARBA00022989"/>
    </source>
</evidence>
<comment type="caution">
    <text evidence="9">The sequence shown here is derived from an EMBL/GenBank/DDBJ whole genome shotgun (WGS) entry which is preliminary data.</text>
</comment>
<evidence type="ECO:0000313" key="9">
    <source>
        <dbReference type="EMBL" id="CAK9159896.1"/>
    </source>
</evidence>
<dbReference type="EMBL" id="CAUOFW020001672">
    <property type="protein sequence ID" value="CAK9147371.1"/>
    <property type="molecule type" value="Genomic_DNA"/>
</dbReference>
<feature type="transmembrane region" description="Helical" evidence="6">
    <location>
        <begin position="111"/>
        <end position="132"/>
    </location>
</feature>
<proteinExistence type="inferred from homology"/>
<keyword evidence="10" id="KW-1185">Reference proteome</keyword>
<name>A0ABC8SVG1_9AQUA</name>
<comment type="similarity">
    <text evidence="2 6">Belongs to the drug/metabolite transporter (DMT) superfamily. Plant drug/metabolite exporter (P-DME) (TC 2.A.7.4) family.</text>
</comment>
<organism evidence="9 10">
    <name type="scientific">Ilex paraguariensis</name>
    <name type="common">yerba mate</name>
    <dbReference type="NCBI Taxonomy" id="185542"/>
    <lineage>
        <taxon>Eukaryota</taxon>
        <taxon>Viridiplantae</taxon>
        <taxon>Streptophyta</taxon>
        <taxon>Embryophyta</taxon>
        <taxon>Tracheophyta</taxon>
        <taxon>Spermatophyta</taxon>
        <taxon>Magnoliopsida</taxon>
        <taxon>eudicotyledons</taxon>
        <taxon>Gunneridae</taxon>
        <taxon>Pentapetalae</taxon>
        <taxon>asterids</taxon>
        <taxon>campanulids</taxon>
        <taxon>Aquifoliales</taxon>
        <taxon>Aquifoliaceae</taxon>
        <taxon>Ilex</taxon>
    </lineage>
</organism>
<feature type="domain" description="EamA" evidence="7">
    <location>
        <begin position="196"/>
        <end position="334"/>
    </location>
</feature>
<feature type="transmembrane region" description="Helical" evidence="6">
    <location>
        <begin position="291"/>
        <end position="311"/>
    </location>
</feature>
<evidence type="ECO:0000313" key="8">
    <source>
        <dbReference type="EMBL" id="CAK9147371.1"/>
    </source>
</evidence>
<evidence type="ECO:0000256" key="1">
    <source>
        <dbReference type="ARBA" id="ARBA00004141"/>
    </source>
</evidence>
<protein>
    <recommendedName>
        <fullName evidence="6">WAT1-related protein</fullName>
    </recommendedName>
</protein>
<keyword evidence="5 6" id="KW-0472">Membrane</keyword>
<dbReference type="GO" id="GO:0016020">
    <property type="term" value="C:membrane"/>
    <property type="evidence" value="ECO:0007669"/>
    <property type="project" value="UniProtKB-SubCell"/>
</dbReference>
<dbReference type="AlphaFoldDB" id="A0ABC8SVG1"/>
<feature type="domain" description="EamA" evidence="7">
    <location>
        <begin position="50"/>
        <end position="156"/>
    </location>
</feature>
<dbReference type="SUPFAM" id="SSF103481">
    <property type="entry name" value="Multidrug resistance efflux transporter EmrE"/>
    <property type="match status" value="2"/>
</dbReference>
<sequence length="365" mass="40357">MYSREELVLNGPYDHLPKKDTNAGLLGFSSISTEKSCPPSGVIWLNNGMKFIYAGMALFSKAAIAKGMNPTVFVAYRQAFATLALAPLAFCLERITLSLNLYYVAMNYTTATFAAATTNTIPAITFVMAVVFRVESISIKQRHGMVKVLGTVLGVSGTLVFAFVKGPPLKLNWYQPNQKEVPGPSMESNSNWELVKGSLIMLAANTAWSLWLIMQASVVKQYPAKLHLTTLQCFFSSIQSAVWAMVVERNISSWKLGWDINLFSVAYCGIIVTGITYWLQIWAIEKKGPVFTAMFTPLALIITAIFSAILWKEILHWGSICGAILLVGGLYCVLWGKNKEAEMETNEQKTPDTKEGTMVECIIQQ</sequence>
<evidence type="ECO:0000256" key="6">
    <source>
        <dbReference type="RuleBase" id="RU363077"/>
    </source>
</evidence>
<evidence type="ECO:0000313" key="10">
    <source>
        <dbReference type="Proteomes" id="UP001642360"/>
    </source>
</evidence>
<keyword evidence="4 6" id="KW-1133">Transmembrane helix</keyword>
<reference evidence="9 10" key="1">
    <citation type="submission" date="2024-02" db="EMBL/GenBank/DDBJ databases">
        <authorList>
            <person name="Vignale AGUSTIN F."/>
            <person name="Sosa J E."/>
            <person name="Modenutti C."/>
        </authorList>
    </citation>
    <scope>NUCLEOTIDE SEQUENCE [LARGE SCALE GENOMIC DNA]</scope>
</reference>
<feature type="transmembrane region" description="Helical" evidence="6">
    <location>
        <begin position="80"/>
        <end position="105"/>
    </location>
</feature>
<evidence type="ECO:0000259" key="7">
    <source>
        <dbReference type="Pfam" id="PF00892"/>
    </source>
</evidence>
<dbReference type="Proteomes" id="UP001642360">
    <property type="component" value="Unassembled WGS sequence"/>
</dbReference>
<evidence type="ECO:0000256" key="3">
    <source>
        <dbReference type="ARBA" id="ARBA00022692"/>
    </source>
</evidence>
<feature type="transmembrane region" description="Helical" evidence="6">
    <location>
        <begin position="144"/>
        <end position="164"/>
    </location>
</feature>
<accession>A0ABC8SVG1</accession>
<dbReference type="EMBL" id="CAUOFW020003425">
    <property type="protein sequence ID" value="CAK9159896.1"/>
    <property type="molecule type" value="Genomic_DNA"/>
</dbReference>
<dbReference type="InterPro" id="IPR030184">
    <property type="entry name" value="WAT1-related"/>
</dbReference>
<evidence type="ECO:0000256" key="5">
    <source>
        <dbReference type="ARBA" id="ARBA00023136"/>
    </source>
</evidence>
<dbReference type="Pfam" id="PF00892">
    <property type="entry name" value="EamA"/>
    <property type="match status" value="2"/>
</dbReference>
<dbReference type="InterPro" id="IPR000620">
    <property type="entry name" value="EamA_dom"/>
</dbReference>
<evidence type="ECO:0000256" key="2">
    <source>
        <dbReference type="ARBA" id="ARBA00007635"/>
    </source>
</evidence>
<feature type="transmembrane region" description="Helical" evidence="6">
    <location>
        <begin position="226"/>
        <end position="246"/>
    </location>
</feature>
<feature type="transmembrane region" description="Helical" evidence="6">
    <location>
        <begin position="258"/>
        <end position="279"/>
    </location>
</feature>
<feature type="transmembrane region" description="Helical" evidence="6">
    <location>
        <begin position="194"/>
        <end position="214"/>
    </location>
</feature>
<gene>
    <name evidence="8" type="ORF">ILEXP_LOCUS15262</name>
    <name evidence="9" type="ORF">ILEXP_LOCUS28610</name>
</gene>
<dbReference type="PANTHER" id="PTHR31218">
    <property type="entry name" value="WAT1-RELATED PROTEIN"/>
    <property type="match status" value="1"/>
</dbReference>
<comment type="subcellular location">
    <subcellularLocation>
        <location evidence="1 6">Membrane</location>
        <topology evidence="1 6">Multi-pass membrane protein</topology>
    </subcellularLocation>
</comment>
<keyword evidence="3 6" id="KW-0812">Transmembrane</keyword>
<feature type="transmembrane region" description="Helical" evidence="6">
    <location>
        <begin position="317"/>
        <end position="336"/>
    </location>
</feature>